<feature type="transmembrane region" description="Helical" evidence="1">
    <location>
        <begin position="21"/>
        <end position="40"/>
    </location>
</feature>
<protein>
    <submittedName>
        <fullName evidence="2">DUF4345 domain-containing protein</fullName>
    </submittedName>
</protein>
<comment type="caution">
    <text evidence="2">The sequence shown here is derived from an EMBL/GenBank/DDBJ whole genome shotgun (WGS) entry which is preliminary data.</text>
</comment>
<keyword evidence="1" id="KW-0472">Membrane</keyword>
<feature type="transmembrane region" description="Helical" evidence="1">
    <location>
        <begin position="115"/>
        <end position="134"/>
    </location>
</feature>
<organism evidence="2 3">
    <name type="scientific">Rhizobium helianthi</name>
    <dbReference type="NCBI Taxonomy" id="1132695"/>
    <lineage>
        <taxon>Bacteria</taxon>
        <taxon>Pseudomonadati</taxon>
        <taxon>Pseudomonadota</taxon>
        <taxon>Alphaproteobacteria</taxon>
        <taxon>Hyphomicrobiales</taxon>
        <taxon>Rhizobiaceae</taxon>
        <taxon>Rhizobium/Agrobacterium group</taxon>
        <taxon>Rhizobium</taxon>
    </lineage>
</organism>
<keyword evidence="1" id="KW-1133">Transmembrane helix</keyword>
<name>A0ABW4M4R8_9HYPH</name>
<evidence type="ECO:0000313" key="2">
    <source>
        <dbReference type="EMBL" id="MFD1746433.1"/>
    </source>
</evidence>
<reference evidence="3" key="1">
    <citation type="journal article" date="2019" name="Int. J. Syst. Evol. Microbiol.">
        <title>The Global Catalogue of Microorganisms (GCM) 10K type strain sequencing project: providing services to taxonomists for standard genome sequencing and annotation.</title>
        <authorList>
            <consortium name="The Broad Institute Genomics Platform"/>
            <consortium name="The Broad Institute Genome Sequencing Center for Infectious Disease"/>
            <person name="Wu L."/>
            <person name="Ma J."/>
        </authorList>
    </citation>
    <scope>NUCLEOTIDE SEQUENCE [LARGE SCALE GENOMIC DNA]</scope>
    <source>
        <strain evidence="3">CG52</strain>
    </source>
</reference>
<gene>
    <name evidence="2" type="ORF">ACFSE1_13245</name>
</gene>
<evidence type="ECO:0000313" key="3">
    <source>
        <dbReference type="Proteomes" id="UP001597322"/>
    </source>
</evidence>
<feature type="transmembrane region" description="Helical" evidence="1">
    <location>
        <begin position="84"/>
        <end position="103"/>
    </location>
</feature>
<dbReference type="RefSeq" id="WP_377402028.1">
    <property type="nucleotide sequence ID" value="NZ_JBHUEQ010000023.1"/>
</dbReference>
<sequence>MDEQIEVKAMELYFPTELPEQLAYFGAVLLALVGLFQLVLPSSALRFAGFSVGQITPEGYGATRSHGGMQLGLALAALFLAQDWTYLALGVSVAVGLFGRLLSLMFDRGLTIRNTLLALLQMVIAGLPLGYVLGYF</sequence>
<keyword evidence="3" id="KW-1185">Reference proteome</keyword>
<accession>A0ABW4M4R8</accession>
<evidence type="ECO:0000256" key="1">
    <source>
        <dbReference type="SAM" id="Phobius"/>
    </source>
</evidence>
<proteinExistence type="predicted"/>
<keyword evidence="1" id="KW-0812">Transmembrane</keyword>
<dbReference type="Proteomes" id="UP001597322">
    <property type="component" value="Unassembled WGS sequence"/>
</dbReference>
<dbReference type="EMBL" id="JBHUEQ010000023">
    <property type="protein sequence ID" value="MFD1746433.1"/>
    <property type="molecule type" value="Genomic_DNA"/>
</dbReference>